<comment type="caution">
    <text evidence="1">The sequence shown here is derived from an EMBL/GenBank/DDBJ whole genome shotgun (WGS) entry which is preliminary data.</text>
</comment>
<sequence length="104" mass="10582">MAPTPEQITVSLAALRADADGWTAAAETMAAAAAAADGQKLDAAAFSFAGQSAAAAYEELRAKMARLVHEGAARFASIAGALRASADAYEADEAAGAHRLRNIY</sequence>
<dbReference type="EMBL" id="BAABJO010000001">
    <property type="protein sequence ID" value="GAA5109792.1"/>
    <property type="molecule type" value="Genomic_DNA"/>
</dbReference>
<reference evidence="2" key="1">
    <citation type="journal article" date="2019" name="Int. J. Syst. Evol. Microbiol.">
        <title>The Global Catalogue of Microorganisms (GCM) 10K type strain sequencing project: providing services to taxonomists for standard genome sequencing and annotation.</title>
        <authorList>
            <consortium name="The Broad Institute Genomics Platform"/>
            <consortium name="The Broad Institute Genome Sequencing Center for Infectious Disease"/>
            <person name="Wu L."/>
            <person name="Ma J."/>
        </authorList>
    </citation>
    <scope>NUCLEOTIDE SEQUENCE [LARGE SCALE GENOMIC DNA]</scope>
    <source>
        <strain evidence="2">JCM 18302</strain>
    </source>
</reference>
<accession>A0ABP9N4Z8</accession>
<gene>
    <name evidence="1" type="ORF">GCM10023320_00730</name>
</gene>
<name>A0ABP9N4Z8_9PSEU</name>
<dbReference type="Proteomes" id="UP001500804">
    <property type="component" value="Unassembled WGS sequence"/>
</dbReference>
<evidence type="ECO:0008006" key="3">
    <source>
        <dbReference type="Google" id="ProtNLM"/>
    </source>
</evidence>
<protein>
    <recommendedName>
        <fullName evidence="3">Excreted virulence factor EspC (Type VII ESX diderm)</fullName>
    </recommendedName>
</protein>
<dbReference type="RefSeq" id="WP_345602410.1">
    <property type="nucleotide sequence ID" value="NZ_BAABJO010000001.1"/>
</dbReference>
<keyword evidence="2" id="KW-1185">Reference proteome</keyword>
<evidence type="ECO:0000313" key="1">
    <source>
        <dbReference type="EMBL" id="GAA5109792.1"/>
    </source>
</evidence>
<organism evidence="1 2">
    <name type="scientific">Pseudonocardia adelaidensis</name>
    <dbReference type="NCBI Taxonomy" id="648754"/>
    <lineage>
        <taxon>Bacteria</taxon>
        <taxon>Bacillati</taxon>
        <taxon>Actinomycetota</taxon>
        <taxon>Actinomycetes</taxon>
        <taxon>Pseudonocardiales</taxon>
        <taxon>Pseudonocardiaceae</taxon>
        <taxon>Pseudonocardia</taxon>
    </lineage>
</organism>
<evidence type="ECO:0000313" key="2">
    <source>
        <dbReference type="Proteomes" id="UP001500804"/>
    </source>
</evidence>
<proteinExistence type="predicted"/>